<dbReference type="SUPFAM" id="SSF52402">
    <property type="entry name" value="Adenine nucleotide alpha hydrolases-like"/>
    <property type="match status" value="1"/>
</dbReference>
<dbReference type="PANTHER" id="PTHR11807:SF12">
    <property type="entry name" value="CYTOPLASMIC TRNA 2-THIOLATION PROTEIN 1"/>
    <property type="match status" value="1"/>
</dbReference>
<dbReference type="InterPro" id="IPR032442">
    <property type="entry name" value="CTU1_C"/>
</dbReference>
<dbReference type="InterPro" id="IPR000541">
    <property type="entry name" value="Ncs6/Tuc1/Ctu1"/>
</dbReference>
<dbReference type="Pfam" id="PF16503">
    <property type="entry name" value="zn-ribbon_14"/>
    <property type="match status" value="1"/>
</dbReference>
<feature type="domain" description="Cytoplasmic tRNA 2-thiolation protein 1 C-terminal" evidence="3">
    <location>
        <begin position="235"/>
        <end position="265"/>
    </location>
</feature>
<proteinExistence type="predicted"/>
<dbReference type="GO" id="GO:0002143">
    <property type="term" value="P:tRNA wobble position uridine thiolation"/>
    <property type="evidence" value="ECO:0007669"/>
    <property type="project" value="TreeGrafter"/>
</dbReference>
<evidence type="ECO:0000313" key="4">
    <source>
        <dbReference type="EMBL" id="CAD7448990.1"/>
    </source>
</evidence>
<dbReference type="Pfam" id="PF01171">
    <property type="entry name" value="ATP_bind_3"/>
    <property type="match status" value="1"/>
</dbReference>
<evidence type="ECO:0000259" key="2">
    <source>
        <dbReference type="Pfam" id="PF01171"/>
    </source>
</evidence>
<dbReference type="GO" id="GO:0005739">
    <property type="term" value="C:mitochondrion"/>
    <property type="evidence" value="ECO:0007669"/>
    <property type="project" value="TreeGrafter"/>
</dbReference>
<dbReference type="PIRSF" id="PIRSF004976">
    <property type="entry name" value="ATPase_YdaO"/>
    <property type="match status" value="1"/>
</dbReference>
<dbReference type="PANTHER" id="PTHR11807">
    <property type="entry name" value="ATPASES OF THE PP SUPERFAMILY-RELATED"/>
    <property type="match status" value="1"/>
</dbReference>
<dbReference type="Gene3D" id="3.40.50.620">
    <property type="entry name" value="HUPs"/>
    <property type="match status" value="1"/>
</dbReference>
<dbReference type="GO" id="GO:0016740">
    <property type="term" value="F:transferase activity"/>
    <property type="evidence" value="ECO:0007669"/>
    <property type="project" value="UniProtKB-KW"/>
</dbReference>
<name>A0A7R9F8N4_9NEOP</name>
<evidence type="ECO:0008006" key="5">
    <source>
        <dbReference type="Google" id="ProtNLM"/>
    </source>
</evidence>
<dbReference type="GO" id="GO:0000049">
    <property type="term" value="F:tRNA binding"/>
    <property type="evidence" value="ECO:0007669"/>
    <property type="project" value="InterPro"/>
</dbReference>
<reference evidence="4" key="1">
    <citation type="submission" date="2020-11" db="EMBL/GenBank/DDBJ databases">
        <authorList>
            <person name="Tran Van P."/>
        </authorList>
    </citation>
    <scope>NUCLEOTIDE SEQUENCE</scope>
</reference>
<dbReference type="InterPro" id="IPR014729">
    <property type="entry name" value="Rossmann-like_a/b/a_fold"/>
</dbReference>
<feature type="domain" description="tRNA(Ile)-lysidine/2-thiocytidine synthase N-terminal" evidence="2">
    <location>
        <begin position="15"/>
        <end position="184"/>
    </location>
</feature>
<evidence type="ECO:0000259" key="3">
    <source>
        <dbReference type="Pfam" id="PF16503"/>
    </source>
</evidence>
<keyword evidence="1" id="KW-0808">Transferase</keyword>
<organism evidence="4">
    <name type="scientific">Timema bartmani</name>
    <dbReference type="NCBI Taxonomy" id="61472"/>
    <lineage>
        <taxon>Eukaryota</taxon>
        <taxon>Metazoa</taxon>
        <taxon>Ecdysozoa</taxon>
        <taxon>Arthropoda</taxon>
        <taxon>Hexapoda</taxon>
        <taxon>Insecta</taxon>
        <taxon>Pterygota</taxon>
        <taxon>Neoptera</taxon>
        <taxon>Polyneoptera</taxon>
        <taxon>Phasmatodea</taxon>
        <taxon>Timematodea</taxon>
        <taxon>Timematoidea</taxon>
        <taxon>Timematidae</taxon>
        <taxon>Timema</taxon>
    </lineage>
</organism>
<dbReference type="InterPro" id="IPR011063">
    <property type="entry name" value="TilS/TtcA_N"/>
</dbReference>
<dbReference type="InterPro" id="IPR035107">
    <property type="entry name" value="tRNA_thiolation_TtcA_Ctu1"/>
</dbReference>
<evidence type="ECO:0000256" key="1">
    <source>
        <dbReference type="ARBA" id="ARBA00022679"/>
    </source>
</evidence>
<dbReference type="EMBL" id="OD570911">
    <property type="protein sequence ID" value="CAD7448990.1"/>
    <property type="molecule type" value="Genomic_DNA"/>
</dbReference>
<sequence>MSTLCGAFVRTSQMGAESCVHTINANVDLGYRDDSLETVKQNRDEYDMPLKILSYEELYGWTMDAIVKQIGRKNNCTFCGVFRRQALDRGVMMLDVDCLATGHNADDIAETVLMNILRGDIARLQRCTAIVTNVDKTSCNSFNCLIFDDSQASEGTIPRCKPLKYTYEKEIVMYAYFKKLTYFSTECVFAPNAYRGHARAFLKDLEKIRPTSIIDIIHSGEQLSVHEGVRLAVRGKCPRCGFLTSQPVCKACTLLEGLNRGLPRLGISKSSLATRAKEDQDRTANRTVLAKDF</sequence>
<gene>
    <name evidence="4" type="ORF">TBIB3V08_LOCUS11270</name>
</gene>
<dbReference type="AlphaFoldDB" id="A0A7R9F8N4"/>
<dbReference type="NCBIfam" id="TIGR00269">
    <property type="entry name" value="TIGR00269 family protein"/>
    <property type="match status" value="1"/>
</dbReference>
<protein>
    <recommendedName>
        <fullName evidence="5">Cytoplasmic tRNA 2-thiolation protein 1</fullName>
    </recommendedName>
</protein>
<accession>A0A7R9F8N4</accession>
<dbReference type="GO" id="GO:0002144">
    <property type="term" value="C:cytosolic tRNA wobble base thiouridylase complex"/>
    <property type="evidence" value="ECO:0007669"/>
    <property type="project" value="TreeGrafter"/>
</dbReference>